<evidence type="ECO:0000313" key="5">
    <source>
        <dbReference type="EMBL" id="AVP98156.1"/>
    </source>
</evidence>
<feature type="domain" description="ABC transporter" evidence="4">
    <location>
        <begin position="6"/>
        <end position="232"/>
    </location>
</feature>
<dbReference type="GO" id="GO:0016887">
    <property type="term" value="F:ATP hydrolysis activity"/>
    <property type="evidence" value="ECO:0007669"/>
    <property type="project" value="InterPro"/>
</dbReference>
<dbReference type="InterPro" id="IPR003439">
    <property type="entry name" value="ABC_transporter-like_ATP-bd"/>
</dbReference>
<dbReference type="SUPFAM" id="SSF52540">
    <property type="entry name" value="P-loop containing nucleoside triphosphate hydrolases"/>
    <property type="match status" value="1"/>
</dbReference>
<dbReference type="InterPro" id="IPR003593">
    <property type="entry name" value="AAA+_ATPase"/>
</dbReference>
<evidence type="ECO:0000256" key="2">
    <source>
        <dbReference type="ARBA" id="ARBA00022741"/>
    </source>
</evidence>
<dbReference type="PANTHER" id="PTHR42939">
    <property type="entry name" value="ABC TRANSPORTER ATP-BINDING PROTEIN ALBC-RELATED"/>
    <property type="match status" value="1"/>
</dbReference>
<dbReference type="PANTHER" id="PTHR42939:SF1">
    <property type="entry name" value="ABC TRANSPORTER ATP-BINDING PROTEIN ALBC-RELATED"/>
    <property type="match status" value="1"/>
</dbReference>
<dbReference type="AlphaFoldDB" id="A0A2P1PTI7"/>
<dbReference type="CDD" id="cd03230">
    <property type="entry name" value="ABC_DR_subfamily_A"/>
    <property type="match status" value="1"/>
</dbReference>
<dbReference type="Proteomes" id="UP000241074">
    <property type="component" value="Chromosome"/>
</dbReference>
<dbReference type="RefSeq" id="WP_106892076.1">
    <property type="nucleotide sequence ID" value="NZ_CP027860.1"/>
</dbReference>
<evidence type="ECO:0000256" key="3">
    <source>
        <dbReference type="ARBA" id="ARBA00022840"/>
    </source>
</evidence>
<dbReference type="Gene3D" id="3.40.50.300">
    <property type="entry name" value="P-loop containing nucleotide triphosphate hydrolases"/>
    <property type="match status" value="1"/>
</dbReference>
<keyword evidence="6" id="KW-1185">Reference proteome</keyword>
<name>A0A2P1PTI7_9GAMM</name>
<reference evidence="5 6" key="2">
    <citation type="submission" date="2018-03" db="EMBL/GenBank/DDBJ databases">
        <authorList>
            <person name="Keele B.F."/>
        </authorList>
    </citation>
    <scope>NUCLEOTIDE SEQUENCE [LARGE SCALE GENOMIC DNA]</scope>
    <source>
        <strain evidence="5 6">D13</strain>
    </source>
</reference>
<evidence type="ECO:0000256" key="1">
    <source>
        <dbReference type="ARBA" id="ARBA00022448"/>
    </source>
</evidence>
<accession>A0A2P1PTI7</accession>
<dbReference type="PROSITE" id="PS50893">
    <property type="entry name" value="ABC_TRANSPORTER_2"/>
    <property type="match status" value="1"/>
</dbReference>
<evidence type="ECO:0000313" key="6">
    <source>
        <dbReference type="Proteomes" id="UP000241074"/>
    </source>
</evidence>
<dbReference type="InterPro" id="IPR051782">
    <property type="entry name" value="ABC_Transporter_VariousFunc"/>
</dbReference>
<keyword evidence="1" id="KW-0813">Transport</keyword>
<proteinExistence type="predicted"/>
<dbReference type="SMART" id="SM00382">
    <property type="entry name" value="AAA"/>
    <property type="match status" value="1"/>
</dbReference>
<protein>
    <submittedName>
        <fullName evidence="5">ABC transporter ATP-binding protein</fullName>
    </submittedName>
</protein>
<organism evidence="5 6">
    <name type="scientific">Ahniella affigens</name>
    <dbReference type="NCBI Taxonomy" id="2021234"/>
    <lineage>
        <taxon>Bacteria</taxon>
        <taxon>Pseudomonadati</taxon>
        <taxon>Pseudomonadota</taxon>
        <taxon>Gammaproteobacteria</taxon>
        <taxon>Lysobacterales</taxon>
        <taxon>Rhodanobacteraceae</taxon>
        <taxon>Ahniella</taxon>
    </lineage>
</organism>
<dbReference type="EMBL" id="CP027860">
    <property type="protein sequence ID" value="AVP98156.1"/>
    <property type="molecule type" value="Genomic_DNA"/>
</dbReference>
<keyword evidence="3 5" id="KW-0067">ATP-binding</keyword>
<gene>
    <name evidence="5" type="ORF">C7S18_13555</name>
</gene>
<dbReference type="Pfam" id="PF00005">
    <property type="entry name" value="ABC_tran"/>
    <property type="match status" value="1"/>
</dbReference>
<evidence type="ECO:0000259" key="4">
    <source>
        <dbReference type="PROSITE" id="PS50893"/>
    </source>
</evidence>
<dbReference type="InterPro" id="IPR027417">
    <property type="entry name" value="P-loop_NTPase"/>
</dbReference>
<dbReference type="KEGG" id="xba:C7S18_13555"/>
<dbReference type="OrthoDB" id="9804819at2"/>
<reference evidence="5 6" key="1">
    <citation type="submission" date="2018-03" db="EMBL/GenBank/DDBJ databases">
        <title>Ahniella affigens gen. nov., sp. nov., a gammaproteobacterium isolated from sandy soil near a stream.</title>
        <authorList>
            <person name="Ko Y."/>
            <person name="Kim J.-H."/>
        </authorList>
    </citation>
    <scope>NUCLEOTIDE SEQUENCE [LARGE SCALE GENOMIC DNA]</scope>
    <source>
        <strain evidence="5 6">D13</strain>
    </source>
</reference>
<keyword evidence="2" id="KW-0547">Nucleotide-binding</keyword>
<sequence length="284" mass="31053">MSQPLLEAQGIRKSYDGKPVLDGLDLCIMPGALVGLIGRNGAGKSTLLNLAAGLLVPDAGSIRLQGMPPSEATDAVLAELAYVGQNKFTLSDLSAQHYLDFVGSYYPNYRPDVAQSMLKRFEVPGNRAMLSLSPGVRQRIEIVRALSVQPKLMLLDEPLSSVDPVGRRQIISEVLSFAQSHGAAVLLTTHLLNDIERASAEVAVLHRGRIIARDPVRELKARFIRLESSAAERPPFLVHAQFVHPTPEGGWVALLRRKDLPLNLPESIRPLEPVLEELFLDTLP</sequence>
<dbReference type="GO" id="GO:0005524">
    <property type="term" value="F:ATP binding"/>
    <property type="evidence" value="ECO:0007669"/>
    <property type="project" value="UniProtKB-KW"/>
</dbReference>